<dbReference type="GO" id="GO:0001872">
    <property type="term" value="F:(1-&gt;3)-beta-D-glucan binding"/>
    <property type="evidence" value="ECO:0007669"/>
    <property type="project" value="InterPro"/>
</dbReference>
<evidence type="ECO:0000256" key="13">
    <source>
        <dbReference type="ARBA" id="ARBA00023180"/>
    </source>
</evidence>
<dbReference type="GO" id="GO:0032743">
    <property type="term" value="P:positive regulation of interleukin-2 production"/>
    <property type="evidence" value="ECO:0007669"/>
    <property type="project" value="UniProtKB-ARBA"/>
</dbReference>
<dbReference type="InterPro" id="IPR042808">
    <property type="entry name" value="CLEC7A"/>
</dbReference>
<reference evidence="23" key="1">
    <citation type="submission" date="2025-08" db="UniProtKB">
        <authorList>
            <consortium name="RefSeq"/>
        </authorList>
    </citation>
    <scope>IDENTIFICATION</scope>
    <source>
        <tissue evidence="23">Blood</tissue>
    </source>
</reference>
<dbReference type="GO" id="GO:0045087">
    <property type="term" value="P:innate immune response"/>
    <property type="evidence" value="ECO:0007669"/>
    <property type="project" value="UniProtKB-KW"/>
</dbReference>
<evidence type="ECO:0000256" key="11">
    <source>
        <dbReference type="ARBA" id="ARBA00023136"/>
    </source>
</evidence>
<dbReference type="GO" id="GO:0046872">
    <property type="term" value="F:metal ion binding"/>
    <property type="evidence" value="ECO:0007669"/>
    <property type="project" value="UniProtKB-KW"/>
</dbReference>
<evidence type="ECO:0000256" key="9">
    <source>
        <dbReference type="ARBA" id="ARBA00022968"/>
    </source>
</evidence>
<keyword evidence="4" id="KW-0399">Innate immunity</keyword>
<organism evidence="22 23">
    <name type="scientific">Zalophus californianus</name>
    <name type="common">California sealion</name>
    <dbReference type="NCBI Taxonomy" id="9704"/>
    <lineage>
        <taxon>Eukaryota</taxon>
        <taxon>Metazoa</taxon>
        <taxon>Chordata</taxon>
        <taxon>Craniata</taxon>
        <taxon>Vertebrata</taxon>
        <taxon>Euteleostomi</taxon>
        <taxon>Mammalia</taxon>
        <taxon>Eutheria</taxon>
        <taxon>Laurasiatheria</taxon>
        <taxon>Carnivora</taxon>
        <taxon>Caniformia</taxon>
        <taxon>Pinnipedia</taxon>
        <taxon>Otariidae</taxon>
        <taxon>Zalophus</taxon>
    </lineage>
</organism>
<dbReference type="GO" id="GO:0016046">
    <property type="term" value="P:detection of fungus"/>
    <property type="evidence" value="ECO:0007669"/>
    <property type="project" value="UniProtKB-ARBA"/>
</dbReference>
<dbReference type="GO" id="GO:0043122">
    <property type="term" value="P:regulation of canonical NF-kappaB signal transduction"/>
    <property type="evidence" value="ECO:0007669"/>
    <property type="project" value="TreeGrafter"/>
</dbReference>
<keyword evidence="2" id="KW-1003">Cell membrane</keyword>
<dbReference type="GO" id="GO:0006954">
    <property type="term" value="P:inflammatory response"/>
    <property type="evidence" value="ECO:0007669"/>
    <property type="project" value="UniProtKB-KW"/>
</dbReference>
<evidence type="ECO:0000256" key="2">
    <source>
        <dbReference type="ARBA" id="ARBA00022475"/>
    </source>
</evidence>
<evidence type="ECO:0000256" key="15">
    <source>
        <dbReference type="ARBA" id="ARBA00059973"/>
    </source>
</evidence>
<dbReference type="CDD" id="cd03593">
    <property type="entry name" value="CLECT_NK_receptors_like"/>
    <property type="match status" value="1"/>
</dbReference>
<dbReference type="GO" id="GO:0006910">
    <property type="term" value="P:phagocytosis, recognition"/>
    <property type="evidence" value="ECO:0007669"/>
    <property type="project" value="UniProtKB-ARBA"/>
</dbReference>
<dbReference type="Pfam" id="PF00059">
    <property type="entry name" value="Lectin_C"/>
    <property type="match status" value="1"/>
</dbReference>
<dbReference type="GeneID" id="113922022"/>
<keyword evidence="14" id="KW-0395">Inflammatory response</keyword>
<dbReference type="GO" id="GO:0050766">
    <property type="term" value="P:positive regulation of phagocytosis"/>
    <property type="evidence" value="ECO:0007669"/>
    <property type="project" value="UniProtKB-ARBA"/>
</dbReference>
<dbReference type="GO" id="GO:0002752">
    <property type="term" value="P:cell surface pattern recognition receptor signaling pathway"/>
    <property type="evidence" value="ECO:0007669"/>
    <property type="project" value="UniProtKB-ARBA"/>
</dbReference>
<dbReference type="RefSeq" id="XP_027449513.1">
    <property type="nucleotide sequence ID" value="XM_027593712.1"/>
</dbReference>
<keyword evidence="10 20" id="KW-1133">Transmembrane helix</keyword>
<keyword evidence="22" id="KW-1185">Reference proteome</keyword>
<evidence type="ECO:0000256" key="16">
    <source>
        <dbReference type="ARBA" id="ARBA00062058"/>
    </source>
</evidence>
<evidence type="ECO:0000256" key="19">
    <source>
        <dbReference type="SAM" id="MobiDB-lite"/>
    </source>
</evidence>
<dbReference type="SMART" id="SM00034">
    <property type="entry name" value="CLECT"/>
    <property type="match status" value="1"/>
</dbReference>
<dbReference type="GO" id="GO:0032760">
    <property type="term" value="P:positive regulation of tumor necrosis factor production"/>
    <property type="evidence" value="ECO:0007669"/>
    <property type="project" value="UniProtKB-ARBA"/>
</dbReference>
<dbReference type="AlphaFoldDB" id="A0A6J2D5F5"/>
<protein>
    <recommendedName>
        <fullName evidence="17">C-type lectin domain family 7 member A</fullName>
    </recommendedName>
    <alternativeName>
        <fullName evidence="18">Dendritic cell-associated C-type lectin 1</fullName>
    </alternativeName>
</protein>
<evidence type="ECO:0000256" key="20">
    <source>
        <dbReference type="SAM" id="Phobius"/>
    </source>
</evidence>
<evidence type="ECO:0000256" key="1">
    <source>
        <dbReference type="ARBA" id="ARBA00004401"/>
    </source>
</evidence>
<evidence type="ECO:0000256" key="7">
    <source>
        <dbReference type="ARBA" id="ARBA00022734"/>
    </source>
</evidence>
<gene>
    <name evidence="23" type="primary">CLEC7A</name>
</gene>
<evidence type="ECO:0000256" key="18">
    <source>
        <dbReference type="ARBA" id="ARBA00079439"/>
    </source>
</evidence>
<evidence type="ECO:0000259" key="21">
    <source>
        <dbReference type="PROSITE" id="PS50041"/>
    </source>
</evidence>
<dbReference type="PANTHER" id="PTHR47218">
    <property type="entry name" value="C-TYPE LECTIN DOMAIN FAMILY 7 MEMBER A"/>
    <property type="match status" value="1"/>
</dbReference>
<dbReference type="InterPro" id="IPR016186">
    <property type="entry name" value="C-type_lectin-like/link_sf"/>
</dbReference>
<dbReference type="GO" id="GO:0032733">
    <property type="term" value="P:positive regulation of interleukin-10 production"/>
    <property type="evidence" value="ECO:0007669"/>
    <property type="project" value="UniProtKB-ARBA"/>
</dbReference>
<dbReference type="InterPro" id="IPR033992">
    <property type="entry name" value="NKR-like_CTLD"/>
</dbReference>
<keyword evidence="3" id="KW-0597">Phosphoprotein</keyword>
<comment type="function">
    <text evidence="15">Lectin that functions as a pattern recognizing receptor (PRR) specific for beta-1,3-linked and beta-1,6-linked glucans, which constitute cell wall constituents from pathogenic bacteria and fungi. Necessary for the TLR2-mediated inflammatory response and activation of NF-kappa-B: upon beta-glucan binding, recruits SYK via its ITAM motif and promotes a signaling cascade that activates some CARD domain-BCL10-MALT1 (CBM) signalosomes, leading to the activation of NF-kappa-B and MAP kinase p38 (MAPK11, MAPK12, MAPK13 and/or MAPK14) pathways which stimulate expression of genes encoding pro-inflammatory cytokines and chemokines. Enhances cytokine production in macrophages and dendritic cells. Mediates production of reactive oxygen species in the cell. Mediates phagocytosis of C.albicans conidia. Binds T-cells in a way that does not involve their surface glycans and plays a role in T-cell activation. Stimulates T-cell proliferation. Induces phosphorylation of SCIMP after binding beta-glucans.</text>
</comment>
<feature type="domain" description="C-type lectin" evidence="21">
    <location>
        <begin position="127"/>
        <end position="242"/>
    </location>
</feature>
<dbReference type="GO" id="GO:0032491">
    <property type="term" value="P:detection of molecule of fungal origin"/>
    <property type="evidence" value="ECO:0007669"/>
    <property type="project" value="UniProtKB-ARBA"/>
</dbReference>
<evidence type="ECO:0000256" key="10">
    <source>
        <dbReference type="ARBA" id="ARBA00022989"/>
    </source>
</evidence>
<keyword evidence="8" id="KW-0391">Immunity</keyword>
<dbReference type="GO" id="GO:0038187">
    <property type="term" value="F:pattern recognition receptor activity"/>
    <property type="evidence" value="ECO:0007669"/>
    <property type="project" value="UniProtKB-ARBA"/>
</dbReference>
<dbReference type="Gene3D" id="3.10.100.10">
    <property type="entry name" value="Mannose-Binding Protein A, subunit A"/>
    <property type="match status" value="1"/>
</dbReference>
<dbReference type="OrthoDB" id="2142683at2759"/>
<sequence>MDSRSEVENLDEDGYTQLDFRSQGITGRPVVLEKATSATSPHWRPIAVTLGILCLLILVIAVILGTRAIWRSNSGSNPLKNDSFPSRNKENHSQPTQSSLEDHVAPTKALITTGAFSSSCPPNWIIHKNNCYLFSTSLASWNRSKRQCSQLHSNLLKIDSAEELEFIVRQMSSQPDNSFWIGLSRHQTEGPWLWEDGSTFSSNLFQIRSTETQENSSHSCVWIHLSIIYDQLCSVPSYSICEKKLSVK</sequence>
<dbReference type="GO" id="GO:0002720">
    <property type="term" value="P:positive regulation of cytokine production involved in immune response"/>
    <property type="evidence" value="ECO:0007669"/>
    <property type="project" value="TreeGrafter"/>
</dbReference>
<dbReference type="SUPFAM" id="SSF56436">
    <property type="entry name" value="C-type lectin-like"/>
    <property type="match status" value="1"/>
</dbReference>
<comment type="subunit">
    <text evidence="16">Homodimer. Interacts with SYK; participates in leukocyte activation in presence of fungal pathogens. Interacts with CD37; this interaction controls CLEC7A-mediated IL-6 production.</text>
</comment>
<name>A0A6J2D5F5_ZALCA</name>
<keyword evidence="7" id="KW-0430">Lectin</keyword>
<dbReference type="GO" id="GO:0032755">
    <property type="term" value="P:positive regulation of interleukin-6 production"/>
    <property type="evidence" value="ECO:0007669"/>
    <property type="project" value="UniProtKB-ARBA"/>
</dbReference>
<keyword evidence="11 20" id="KW-0472">Membrane</keyword>
<dbReference type="Proteomes" id="UP000515165">
    <property type="component" value="Chromosome 9"/>
</dbReference>
<dbReference type="InterPro" id="IPR016187">
    <property type="entry name" value="CTDL_fold"/>
</dbReference>
<dbReference type="FunFam" id="3.10.100.10:FF:000069">
    <property type="entry name" value="C-type lectin domain family 7 member A"/>
    <property type="match status" value="1"/>
</dbReference>
<feature type="region of interest" description="Disordered" evidence="19">
    <location>
        <begin position="79"/>
        <end position="102"/>
    </location>
</feature>
<evidence type="ECO:0000256" key="12">
    <source>
        <dbReference type="ARBA" id="ARBA00023157"/>
    </source>
</evidence>
<keyword evidence="5 20" id="KW-0812">Transmembrane</keyword>
<accession>A0A6J2D5F5</accession>
<dbReference type="InterPro" id="IPR001304">
    <property type="entry name" value="C-type_lectin-like"/>
</dbReference>
<keyword evidence="12" id="KW-1015">Disulfide bond</keyword>
<dbReference type="GO" id="GO:0071226">
    <property type="term" value="P:cellular response to molecule of fungal origin"/>
    <property type="evidence" value="ECO:0007669"/>
    <property type="project" value="InterPro"/>
</dbReference>
<evidence type="ECO:0000313" key="23">
    <source>
        <dbReference type="RefSeq" id="XP_027449513.1"/>
    </source>
</evidence>
<evidence type="ECO:0000256" key="5">
    <source>
        <dbReference type="ARBA" id="ARBA00022692"/>
    </source>
</evidence>
<keyword evidence="13" id="KW-0325">Glycoprotein</keyword>
<dbReference type="KEGG" id="zca:113922022"/>
<evidence type="ECO:0000256" key="14">
    <source>
        <dbReference type="ARBA" id="ARBA00023198"/>
    </source>
</evidence>
<keyword evidence="6" id="KW-0479">Metal-binding</keyword>
<dbReference type="GO" id="GO:0005886">
    <property type="term" value="C:plasma membrane"/>
    <property type="evidence" value="ECO:0007669"/>
    <property type="project" value="UniProtKB-SubCell"/>
</dbReference>
<evidence type="ECO:0000256" key="3">
    <source>
        <dbReference type="ARBA" id="ARBA00022553"/>
    </source>
</evidence>
<dbReference type="CTD" id="64581"/>
<proteinExistence type="predicted"/>
<evidence type="ECO:0000256" key="8">
    <source>
        <dbReference type="ARBA" id="ARBA00022859"/>
    </source>
</evidence>
<evidence type="ECO:0000256" key="4">
    <source>
        <dbReference type="ARBA" id="ARBA00022588"/>
    </source>
</evidence>
<dbReference type="GO" id="GO:0045321">
    <property type="term" value="P:leukocyte activation"/>
    <property type="evidence" value="ECO:0007669"/>
    <property type="project" value="UniProtKB-ARBA"/>
</dbReference>
<feature type="transmembrane region" description="Helical" evidence="20">
    <location>
        <begin position="46"/>
        <end position="70"/>
    </location>
</feature>
<evidence type="ECO:0000256" key="17">
    <source>
        <dbReference type="ARBA" id="ARBA00067229"/>
    </source>
</evidence>
<dbReference type="GO" id="GO:0009986">
    <property type="term" value="C:cell surface"/>
    <property type="evidence" value="ECO:0007669"/>
    <property type="project" value="TreeGrafter"/>
</dbReference>
<evidence type="ECO:0000313" key="22">
    <source>
        <dbReference type="Proteomes" id="UP000515165"/>
    </source>
</evidence>
<dbReference type="PROSITE" id="PS50041">
    <property type="entry name" value="C_TYPE_LECTIN_2"/>
    <property type="match status" value="1"/>
</dbReference>
<keyword evidence="9" id="KW-0735">Signal-anchor</keyword>
<evidence type="ECO:0000256" key="6">
    <source>
        <dbReference type="ARBA" id="ARBA00022723"/>
    </source>
</evidence>
<comment type="subcellular location">
    <subcellularLocation>
        <location evidence="1">Cell membrane</location>
        <topology evidence="1">Single-pass type II membrane protein</topology>
    </subcellularLocation>
</comment>
<dbReference type="PANTHER" id="PTHR47218:SF1">
    <property type="entry name" value="C-TYPE LECTIN DOMAIN FAMILY 7 MEMBER A"/>
    <property type="match status" value="1"/>
</dbReference>